<dbReference type="SUPFAM" id="SSF46785">
    <property type="entry name" value="Winged helix' DNA-binding domain"/>
    <property type="match status" value="1"/>
</dbReference>
<accession>A0A1W2TI00</accession>
<dbReference type="InterPro" id="IPR036388">
    <property type="entry name" value="WH-like_DNA-bd_sf"/>
</dbReference>
<dbReference type="Gene3D" id="3.40.50.150">
    <property type="entry name" value="Vaccinia Virus protein VP39"/>
    <property type="match status" value="1"/>
</dbReference>
<evidence type="ECO:0000313" key="6">
    <source>
        <dbReference type="Proteomes" id="UP000054516"/>
    </source>
</evidence>
<feature type="domain" description="O-methyltransferase C-terminal" evidence="4">
    <location>
        <begin position="229"/>
        <end position="431"/>
    </location>
</feature>
<protein>
    <submittedName>
        <fullName evidence="5">Putative sterigmatocystin 8-o-methyltransferase</fullName>
    </submittedName>
</protein>
<proteinExistence type="predicted"/>
<dbReference type="EMBL" id="DF977473">
    <property type="protein sequence ID" value="GAP87778.2"/>
    <property type="molecule type" value="Genomic_DNA"/>
</dbReference>
<sequence>MSHSPGVRGKDTSLAALAERISTLSSQLSAYLACNSFPEPTFAPDGGAVPETHEYEALRAPLNDAALDLLRLVNGPKSTLRELFFSQYDLAALQIALDRRLFEHVPLPPAAGEAPGALAAAAAAAAAAETTAVSLPRASVAEVASKAGMDEDRTGRVLRMLATRRIFAEGGGGGGGGEGFAHTAQSACLARDGDFRATADMQMDDMLRAASESSAVVSRSPFASDASRSAFHERFGVSMYQYYEQRPDKARRFARAMGAWSRLDRSIEELHESFPWASLGDGKVVDIGGGSGHISLGLAHKFPSLRFVVQDISPQMLAQARGDDAGGRVSFQQHDFFEPQPVADAAAFLLRQCLHNHADADAVRIVRAVVPALERCAPGTPLLVNEVVLPAPGTATRFEEHHLRQVDFCMMVTLGAKQRTEGEFAALFKDADHRLEVVAVHRNPQGVGLLEVQLKVPGR</sequence>
<dbReference type="OMA" id="PLQWIRT"/>
<evidence type="ECO:0000256" key="1">
    <source>
        <dbReference type="ARBA" id="ARBA00022603"/>
    </source>
</evidence>
<keyword evidence="1 5" id="KW-0489">Methyltransferase</keyword>
<dbReference type="Proteomes" id="UP000054516">
    <property type="component" value="Unassembled WGS sequence"/>
</dbReference>
<dbReference type="Pfam" id="PF00891">
    <property type="entry name" value="Methyltransf_2"/>
    <property type="match status" value="1"/>
</dbReference>
<dbReference type="GO" id="GO:0032259">
    <property type="term" value="P:methylation"/>
    <property type="evidence" value="ECO:0007669"/>
    <property type="project" value="UniProtKB-KW"/>
</dbReference>
<dbReference type="PANTHER" id="PTHR43712">
    <property type="entry name" value="PUTATIVE (AFU_ORTHOLOGUE AFUA_4G14580)-RELATED"/>
    <property type="match status" value="1"/>
</dbReference>
<evidence type="ECO:0000259" key="4">
    <source>
        <dbReference type="Pfam" id="PF00891"/>
    </source>
</evidence>
<dbReference type="AlphaFoldDB" id="A0A1W2TI00"/>
<keyword evidence="6" id="KW-1185">Reference proteome</keyword>
<dbReference type="SUPFAM" id="SSF53335">
    <property type="entry name" value="S-adenosyl-L-methionine-dependent methyltransferases"/>
    <property type="match status" value="1"/>
</dbReference>
<dbReference type="PROSITE" id="PS51683">
    <property type="entry name" value="SAM_OMT_II"/>
    <property type="match status" value="1"/>
</dbReference>
<keyword evidence="2 5" id="KW-0808">Transferase</keyword>
<dbReference type="Gene3D" id="1.10.10.10">
    <property type="entry name" value="Winged helix-like DNA-binding domain superfamily/Winged helix DNA-binding domain"/>
    <property type="match status" value="1"/>
</dbReference>
<reference evidence="5" key="1">
    <citation type="submission" date="2016-03" db="EMBL/GenBank/DDBJ databases">
        <title>Draft genome sequence of Rosellinia necatrix.</title>
        <authorList>
            <person name="Kanematsu S."/>
        </authorList>
    </citation>
    <scope>NUCLEOTIDE SEQUENCE [LARGE SCALE GENOMIC DNA]</scope>
    <source>
        <strain evidence="5">W97</strain>
    </source>
</reference>
<evidence type="ECO:0000256" key="3">
    <source>
        <dbReference type="ARBA" id="ARBA00022691"/>
    </source>
</evidence>
<dbReference type="InterPro" id="IPR016461">
    <property type="entry name" value="COMT-like"/>
</dbReference>
<dbReference type="GO" id="GO:0008171">
    <property type="term" value="F:O-methyltransferase activity"/>
    <property type="evidence" value="ECO:0007669"/>
    <property type="project" value="InterPro"/>
</dbReference>
<dbReference type="InterPro" id="IPR036390">
    <property type="entry name" value="WH_DNA-bd_sf"/>
</dbReference>
<dbReference type="InterPro" id="IPR001077">
    <property type="entry name" value="COMT_C"/>
</dbReference>
<evidence type="ECO:0000313" key="5">
    <source>
        <dbReference type="EMBL" id="GAP87778.2"/>
    </source>
</evidence>
<gene>
    <name evidence="5" type="ORF">SAMD00023353_2801180</name>
</gene>
<dbReference type="PANTHER" id="PTHR43712:SF16">
    <property type="entry name" value="O-METHYLTRANSFERASE ELCB"/>
    <property type="match status" value="1"/>
</dbReference>
<dbReference type="OrthoDB" id="1606438at2759"/>
<name>A0A1W2TI00_ROSNE</name>
<dbReference type="CDD" id="cd02440">
    <property type="entry name" value="AdoMet_MTases"/>
    <property type="match status" value="1"/>
</dbReference>
<organism evidence="5">
    <name type="scientific">Rosellinia necatrix</name>
    <name type="common">White root-rot fungus</name>
    <dbReference type="NCBI Taxonomy" id="77044"/>
    <lineage>
        <taxon>Eukaryota</taxon>
        <taxon>Fungi</taxon>
        <taxon>Dikarya</taxon>
        <taxon>Ascomycota</taxon>
        <taxon>Pezizomycotina</taxon>
        <taxon>Sordariomycetes</taxon>
        <taxon>Xylariomycetidae</taxon>
        <taxon>Xylariales</taxon>
        <taxon>Xylariaceae</taxon>
        <taxon>Rosellinia</taxon>
    </lineage>
</organism>
<evidence type="ECO:0000256" key="2">
    <source>
        <dbReference type="ARBA" id="ARBA00022679"/>
    </source>
</evidence>
<keyword evidence="3" id="KW-0949">S-adenosyl-L-methionine</keyword>
<dbReference type="InterPro" id="IPR029063">
    <property type="entry name" value="SAM-dependent_MTases_sf"/>
</dbReference>